<organism evidence="2 3">
    <name type="scientific">Candidatus Accumulibacter vicinus</name>
    <dbReference type="NCBI Taxonomy" id="2954382"/>
    <lineage>
        <taxon>Bacteria</taxon>
        <taxon>Pseudomonadati</taxon>
        <taxon>Pseudomonadota</taxon>
        <taxon>Betaproteobacteria</taxon>
        <taxon>Candidatus Accumulibacter</taxon>
    </lineage>
</organism>
<dbReference type="EMBL" id="JDSS02000011">
    <property type="protein sequence ID" value="KFB69589.1"/>
    <property type="molecule type" value="Genomic_DNA"/>
</dbReference>
<proteinExistence type="predicted"/>
<sequence>MPYTATIIPVMIASPGDVTQYRASARDVLHEWNYIHSAATLVALMPVGWETHSSPELGSRPQELINDRVLKDCDLLVGIFWTRLGTPTGSSVSGTAEEIQKHVQAGKPAMLYFCEAPSDLRTVSREQYDALQEFRKWCESQGLIETFLNADEFGLKLRRQLQVVLYKSPYIRQAFEMEKSRRNGFGIPTAIQGPPPDEISALLASLGPEACQLLEAAAADKTGLILAIDLLAGRVIQAGARQFGEMEDRRSMAKWDYALSELKTHNLVQLSHGSSGKESVFELTERGYQVADRLATSGT</sequence>
<accession>A0A084Y4E5</accession>
<evidence type="ECO:0000259" key="1">
    <source>
        <dbReference type="Pfam" id="PF13271"/>
    </source>
</evidence>
<dbReference type="RefSeq" id="WP_034922247.1">
    <property type="nucleotide sequence ID" value="NZ_JDSS02000011.1"/>
</dbReference>
<reference evidence="2 3" key="1">
    <citation type="submission" date="2014-07" db="EMBL/GenBank/DDBJ databases">
        <title>Expanding our view of genomic diversity in Candidatus Accumulibacter clades.</title>
        <authorList>
            <person name="Skennerton C.T."/>
            <person name="Barr J.J."/>
            <person name="Slater F.R."/>
            <person name="Bond P.L."/>
            <person name="Tyson G.W."/>
        </authorList>
    </citation>
    <scope>NUCLEOTIDE SEQUENCE [LARGE SCALE GENOMIC DNA]</scope>
    <source>
        <strain evidence="3">SK-01</strain>
    </source>
</reference>
<dbReference type="AlphaFoldDB" id="A0A084Y4E5"/>
<name>A0A084Y4E5_9PROT</name>
<comment type="caution">
    <text evidence="2">The sequence shown here is derived from an EMBL/GenBank/DDBJ whole genome shotgun (WGS) entry which is preliminary data.</text>
</comment>
<dbReference type="Pfam" id="PF13271">
    <property type="entry name" value="DUF4062"/>
    <property type="match status" value="1"/>
</dbReference>
<dbReference type="InterPro" id="IPR025139">
    <property type="entry name" value="DUF4062"/>
</dbReference>
<dbReference type="Proteomes" id="UP000019812">
    <property type="component" value="Unassembled WGS sequence"/>
</dbReference>
<gene>
    <name evidence="2" type="ORF">CAPSK01_000648</name>
</gene>
<dbReference type="STRING" id="1457154.CAPSK01_000648"/>
<evidence type="ECO:0000313" key="3">
    <source>
        <dbReference type="Proteomes" id="UP000019812"/>
    </source>
</evidence>
<protein>
    <recommendedName>
        <fullName evidence="1">DUF4062 domain-containing protein</fullName>
    </recommendedName>
</protein>
<evidence type="ECO:0000313" key="2">
    <source>
        <dbReference type="EMBL" id="KFB69589.1"/>
    </source>
</evidence>
<feature type="domain" description="DUF4062" evidence="1">
    <location>
        <begin position="10"/>
        <end position="100"/>
    </location>
</feature>